<comment type="caution">
    <text evidence="1">The sequence shown here is derived from an EMBL/GenBank/DDBJ whole genome shotgun (WGS) entry which is preliminary data.</text>
</comment>
<gene>
    <name evidence="1" type="ORF">M6B38_354700</name>
</gene>
<evidence type="ECO:0000313" key="2">
    <source>
        <dbReference type="Proteomes" id="UP001140949"/>
    </source>
</evidence>
<reference evidence="1" key="2">
    <citation type="submission" date="2023-04" db="EMBL/GenBank/DDBJ databases">
        <authorList>
            <person name="Bruccoleri R.E."/>
            <person name="Oakeley E.J."/>
            <person name="Faust A.-M."/>
            <person name="Dessus-Babus S."/>
            <person name="Altorfer M."/>
            <person name="Burckhardt D."/>
            <person name="Oertli M."/>
            <person name="Naumann U."/>
            <person name="Petersen F."/>
            <person name="Wong J."/>
        </authorList>
    </citation>
    <scope>NUCLEOTIDE SEQUENCE</scope>
    <source>
        <strain evidence="1">GSM-AAB239-AS_SAM_17_03QT</strain>
        <tissue evidence="1">Leaf</tissue>
    </source>
</reference>
<dbReference type="Proteomes" id="UP001140949">
    <property type="component" value="Unassembled WGS sequence"/>
</dbReference>
<keyword evidence="2" id="KW-1185">Reference proteome</keyword>
<proteinExistence type="predicted"/>
<name>A0AAX6GQK4_IRIPA</name>
<reference evidence="1" key="1">
    <citation type="journal article" date="2023" name="GigaByte">
        <title>Genome assembly of the bearded iris, Iris pallida Lam.</title>
        <authorList>
            <person name="Bruccoleri R.E."/>
            <person name="Oakeley E.J."/>
            <person name="Faust A.M.E."/>
            <person name="Altorfer M."/>
            <person name="Dessus-Babus S."/>
            <person name="Burckhardt D."/>
            <person name="Oertli M."/>
            <person name="Naumann U."/>
            <person name="Petersen F."/>
            <person name="Wong J."/>
        </authorList>
    </citation>
    <scope>NUCLEOTIDE SEQUENCE</scope>
    <source>
        <strain evidence="1">GSM-AAB239-AS_SAM_17_03QT</strain>
    </source>
</reference>
<organism evidence="1 2">
    <name type="scientific">Iris pallida</name>
    <name type="common">Sweet iris</name>
    <dbReference type="NCBI Taxonomy" id="29817"/>
    <lineage>
        <taxon>Eukaryota</taxon>
        <taxon>Viridiplantae</taxon>
        <taxon>Streptophyta</taxon>
        <taxon>Embryophyta</taxon>
        <taxon>Tracheophyta</taxon>
        <taxon>Spermatophyta</taxon>
        <taxon>Magnoliopsida</taxon>
        <taxon>Liliopsida</taxon>
        <taxon>Asparagales</taxon>
        <taxon>Iridaceae</taxon>
        <taxon>Iridoideae</taxon>
        <taxon>Irideae</taxon>
        <taxon>Iris</taxon>
    </lineage>
</organism>
<dbReference type="AlphaFoldDB" id="A0AAX6GQK4"/>
<sequence>MILKLSQNRNSNPSRHLHIWFTCKLYRVRLIYRFWATLSTIKRSIRRTRRLD</sequence>
<evidence type="ECO:0000313" key="1">
    <source>
        <dbReference type="EMBL" id="KAJ6830498.1"/>
    </source>
</evidence>
<dbReference type="EMBL" id="JANAVB010017596">
    <property type="protein sequence ID" value="KAJ6830498.1"/>
    <property type="molecule type" value="Genomic_DNA"/>
</dbReference>
<protein>
    <submittedName>
        <fullName evidence="1">Photosystem II protein H (Plastid)</fullName>
    </submittedName>
</protein>
<accession>A0AAX6GQK4</accession>